<sequence>MATLYALLVGKNPAQLLYLLGSLLGQAYGWRSAVELLVRSLTLDDGDPPSIEVFWAALDQTISPCCTKKGLKVTAKPLNSLGDLSHTVDERFVLAYPVYFLALAALPWEETLIDLDYLLAWFCPLLKTNRNAHSGDATLMSRKSNKSEILGLLSSQSGGGAEIELESFSTPGHAQQNFSPSQPDEPLEVM</sequence>
<protein>
    <submittedName>
        <fullName evidence="1">Uncharacterized protein</fullName>
    </submittedName>
</protein>
<evidence type="ECO:0000313" key="1">
    <source>
        <dbReference type="EMBL" id="KAJ9072954.1"/>
    </source>
</evidence>
<dbReference type="Proteomes" id="UP001165960">
    <property type="component" value="Unassembled WGS sequence"/>
</dbReference>
<organism evidence="1 2">
    <name type="scientific">Entomophthora muscae</name>
    <dbReference type="NCBI Taxonomy" id="34485"/>
    <lineage>
        <taxon>Eukaryota</taxon>
        <taxon>Fungi</taxon>
        <taxon>Fungi incertae sedis</taxon>
        <taxon>Zoopagomycota</taxon>
        <taxon>Entomophthoromycotina</taxon>
        <taxon>Entomophthoromycetes</taxon>
        <taxon>Entomophthorales</taxon>
        <taxon>Entomophthoraceae</taxon>
        <taxon>Entomophthora</taxon>
    </lineage>
</organism>
<comment type="caution">
    <text evidence="1">The sequence shown here is derived from an EMBL/GenBank/DDBJ whole genome shotgun (WGS) entry which is preliminary data.</text>
</comment>
<accession>A0ACC2TE42</accession>
<evidence type="ECO:0000313" key="2">
    <source>
        <dbReference type="Proteomes" id="UP001165960"/>
    </source>
</evidence>
<proteinExistence type="predicted"/>
<dbReference type="EMBL" id="QTSX02002945">
    <property type="protein sequence ID" value="KAJ9072954.1"/>
    <property type="molecule type" value="Genomic_DNA"/>
</dbReference>
<name>A0ACC2TE42_9FUNG</name>
<gene>
    <name evidence="1" type="ORF">DSO57_1021583</name>
</gene>
<keyword evidence="2" id="KW-1185">Reference proteome</keyword>
<reference evidence="1" key="1">
    <citation type="submission" date="2022-04" db="EMBL/GenBank/DDBJ databases">
        <title>Genome of the entomopathogenic fungus Entomophthora muscae.</title>
        <authorList>
            <person name="Elya C."/>
            <person name="Lovett B.R."/>
            <person name="Lee E."/>
            <person name="Macias A.M."/>
            <person name="Hajek A.E."/>
            <person name="De Bivort B.L."/>
            <person name="Kasson M.T."/>
            <person name="De Fine Licht H.H."/>
            <person name="Stajich J.E."/>
        </authorList>
    </citation>
    <scope>NUCLEOTIDE SEQUENCE</scope>
    <source>
        <strain evidence="1">Berkeley</strain>
    </source>
</reference>